<dbReference type="OrthoDB" id="10039566at2759"/>
<accession>X6LSN8</accession>
<keyword evidence="2" id="KW-1185">Reference proteome</keyword>
<sequence>MACVLHCTYIPSYPTKVTNATKDTLYGLADISFSTSSSLVLNVENITFELADEWGTTIGYTTIDDVQLAPGFNYYSQVPTIITLNAGNTEAVERFFSQYMMGQNQVVRILGPSPINGRKTVVDYAINQTIIAL</sequence>
<gene>
    <name evidence="1" type="ORF">RFI_33632</name>
</gene>
<dbReference type="AlphaFoldDB" id="X6LSN8"/>
<name>X6LSN8_RETFI</name>
<reference evidence="1 2" key="1">
    <citation type="journal article" date="2013" name="Curr. Biol.">
        <title>The Genome of the Foraminiferan Reticulomyxa filosa.</title>
        <authorList>
            <person name="Glockner G."/>
            <person name="Hulsmann N."/>
            <person name="Schleicher M."/>
            <person name="Noegel A.A."/>
            <person name="Eichinger L."/>
            <person name="Gallinger C."/>
            <person name="Pawlowski J."/>
            <person name="Sierra R."/>
            <person name="Euteneuer U."/>
            <person name="Pillet L."/>
            <person name="Moustafa A."/>
            <person name="Platzer M."/>
            <person name="Groth M."/>
            <person name="Szafranski K."/>
            <person name="Schliwa M."/>
        </authorList>
    </citation>
    <scope>NUCLEOTIDE SEQUENCE [LARGE SCALE GENOMIC DNA]</scope>
</reference>
<evidence type="ECO:0000313" key="2">
    <source>
        <dbReference type="Proteomes" id="UP000023152"/>
    </source>
</evidence>
<evidence type="ECO:0000313" key="1">
    <source>
        <dbReference type="EMBL" id="ETO03770.1"/>
    </source>
</evidence>
<proteinExistence type="predicted"/>
<dbReference type="EMBL" id="ASPP01032158">
    <property type="protein sequence ID" value="ETO03770.1"/>
    <property type="molecule type" value="Genomic_DNA"/>
</dbReference>
<protein>
    <submittedName>
        <fullName evidence="1">Uncharacterized protein</fullName>
    </submittedName>
</protein>
<comment type="caution">
    <text evidence="1">The sequence shown here is derived from an EMBL/GenBank/DDBJ whole genome shotgun (WGS) entry which is preliminary data.</text>
</comment>
<organism evidence="1 2">
    <name type="scientific">Reticulomyxa filosa</name>
    <dbReference type="NCBI Taxonomy" id="46433"/>
    <lineage>
        <taxon>Eukaryota</taxon>
        <taxon>Sar</taxon>
        <taxon>Rhizaria</taxon>
        <taxon>Retaria</taxon>
        <taxon>Foraminifera</taxon>
        <taxon>Monothalamids</taxon>
        <taxon>Reticulomyxidae</taxon>
        <taxon>Reticulomyxa</taxon>
    </lineage>
</organism>
<dbReference type="Proteomes" id="UP000023152">
    <property type="component" value="Unassembled WGS sequence"/>
</dbReference>
<feature type="non-terminal residue" evidence="1">
    <location>
        <position position="133"/>
    </location>
</feature>